<evidence type="ECO:0000259" key="10">
    <source>
        <dbReference type="PROSITE" id="PS50166"/>
    </source>
</evidence>
<dbReference type="InterPro" id="IPR057672">
    <property type="entry name" value="TPR_IPO4/5"/>
</dbReference>
<reference evidence="11" key="1">
    <citation type="submission" date="2016-09" db="EMBL/GenBank/DDBJ databases">
        <authorList>
            <person name="Hebert L."/>
            <person name="Moumen B."/>
        </authorList>
    </citation>
    <scope>NUCLEOTIDE SEQUENCE [LARGE SCALE GENOMIC DNA]</scope>
    <source>
        <strain evidence="11">OVI</strain>
    </source>
</reference>
<dbReference type="AlphaFoldDB" id="A0A1G4I614"/>
<evidence type="ECO:0000313" key="12">
    <source>
        <dbReference type="Proteomes" id="UP000195570"/>
    </source>
</evidence>
<comment type="subcellular location">
    <subcellularLocation>
        <location evidence="2">Cytoplasm</location>
    </subcellularLocation>
    <subcellularLocation>
        <location evidence="1">Nucleus</location>
    </subcellularLocation>
</comment>
<feature type="compositionally biased region" description="Low complexity" evidence="9">
    <location>
        <begin position="870"/>
        <end position="881"/>
    </location>
</feature>
<evidence type="ECO:0000256" key="6">
    <source>
        <dbReference type="ARBA" id="ARBA00022927"/>
    </source>
</evidence>
<evidence type="ECO:0000256" key="7">
    <source>
        <dbReference type="ARBA" id="ARBA00023242"/>
    </source>
</evidence>
<feature type="region of interest" description="Disordered" evidence="9">
    <location>
        <begin position="855"/>
        <end position="883"/>
    </location>
</feature>
<dbReference type="InterPro" id="IPR011989">
    <property type="entry name" value="ARM-like"/>
</dbReference>
<keyword evidence="5" id="KW-0677">Repeat</keyword>
<dbReference type="SMART" id="SM00913">
    <property type="entry name" value="IBN_N"/>
    <property type="match status" value="1"/>
</dbReference>
<keyword evidence="4" id="KW-0963">Cytoplasm</keyword>
<gene>
    <name evidence="11" type="ORF">TEOVI_000502200</name>
</gene>
<evidence type="ECO:0000256" key="2">
    <source>
        <dbReference type="ARBA" id="ARBA00004496"/>
    </source>
</evidence>
<dbReference type="GO" id="GO:0031267">
    <property type="term" value="F:small GTPase binding"/>
    <property type="evidence" value="ECO:0007669"/>
    <property type="project" value="InterPro"/>
</dbReference>
<dbReference type="InterPro" id="IPR001494">
    <property type="entry name" value="Importin-beta_N"/>
</dbReference>
<dbReference type="Pfam" id="PF13513">
    <property type="entry name" value="HEAT_EZ"/>
    <property type="match status" value="1"/>
</dbReference>
<keyword evidence="12" id="KW-1185">Reference proteome</keyword>
<comment type="caution">
    <text evidence="11">The sequence shown here is derived from an EMBL/GenBank/DDBJ whole genome shotgun (WGS) entry which is preliminary data.</text>
</comment>
<evidence type="ECO:0000313" key="11">
    <source>
        <dbReference type="EMBL" id="SCU67345.1"/>
    </source>
</evidence>
<keyword evidence="6" id="KW-0653">Protein transport</keyword>
<organism evidence="11 12">
    <name type="scientific">Trypanosoma equiperdum</name>
    <dbReference type="NCBI Taxonomy" id="5694"/>
    <lineage>
        <taxon>Eukaryota</taxon>
        <taxon>Discoba</taxon>
        <taxon>Euglenozoa</taxon>
        <taxon>Kinetoplastea</taxon>
        <taxon>Metakinetoplastina</taxon>
        <taxon>Trypanosomatida</taxon>
        <taxon>Trypanosomatidae</taxon>
        <taxon>Trypanosoma</taxon>
    </lineage>
</organism>
<name>A0A1G4I614_TRYEQ</name>
<dbReference type="Proteomes" id="UP000195570">
    <property type="component" value="Unassembled WGS sequence"/>
</dbReference>
<dbReference type="PROSITE" id="PS50166">
    <property type="entry name" value="IMPORTIN_B_NT"/>
    <property type="match status" value="1"/>
</dbReference>
<dbReference type="PROSITE" id="PS50077">
    <property type="entry name" value="HEAT_REPEAT"/>
    <property type="match status" value="1"/>
</dbReference>
<dbReference type="PANTHER" id="PTHR10527">
    <property type="entry name" value="IMPORTIN BETA"/>
    <property type="match status" value="1"/>
</dbReference>
<feature type="compositionally biased region" description="Acidic residues" evidence="9">
    <location>
        <begin position="858"/>
        <end position="869"/>
    </location>
</feature>
<feature type="repeat" description="HEAT" evidence="8">
    <location>
        <begin position="465"/>
        <end position="499"/>
    </location>
</feature>
<feature type="domain" description="Importin N-terminal" evidence="10">
    <location>
        <begin position="34"/>
        <end position="102"/>
    </location>
</feature>
<dbReference type="GO" id="GO:0006606">
    <property type="term" value="P:protein import into nucleus"/>
    <property type="evidence" value="ECO:0007669"/>
    <property type="project" value="InterPro"/>
</dbReference>
<accession>A0A1G4I614</accession>
<dbReference type="RefSeq" id="XP_067078674.1">
    <property type="nucleotide sequence ID" value="XM_067222573.1"/>
</dbReference>
<dbReference type="InterPro" id="IPR021133">
    <property type="entry name" value="HEAT_type_2"/>
</dbReference>
<dbReference type="Gene3D" id="1.25.10.10">
    <property type="entry name" value="Leucine-rich Repeat Variant"/>
    <property type="match status" value="1"/>
</dbReference>
<evidence type="ECO:0000256" key="9">
    <source>
        <dbReference type="SAM" id="MobiDB-lite"/>
    </source>
</evidence>
<dbReference type="GO" id="GO:0005737">
    <property type="term" value="C:cytoplasm"/>
    <property type="evidence" value="ECO:0007669"/>
    <property type="project" value="UniProtKB-SubCell"/>
</dbReference>
<proteinExistence type="predicted"/>
<evidence type="ECO:0000256" key="5">
    <source>
        <dbReference type="ARBA" id="ARBA00022737"/>
    </source>
</evidence>
<dbReference type="InterPro" id="IPR040122">
    <property type="entry name" value="Importin_beta"/>
</dbReference>
<dbReference type="GeneID" id="92378962"/>
<evidence type="ECO:0000256" key="8">
    <source>
        <dbReference type="PROSITE-ProRule" id="PRU00103"/>
    </source>
</evidence>
<dbReference type="EMBL" id="CZPT02000727">
    <property type="protein sequence ID" value="SCU67345.1"/>
    <property type="molecule type" value="Genomic_DNA"/>
</dbReference>
<evidence type="ECO:0000256" key="1">
    <source>
        <dbReference type="ARBA" id="ARBA00004123"/>
    </source>
</evidence>
<dbReference type="Pfam" id="PF03810">
    <property type="entry name" value="IBN_N"/>
    <property type="match status" value="1"/>
</dbReference>
<dbReference type="SUPFAM" id="SSF48371">
    <property type="entry name" value="ARM repeat"/>
    <property type="match status" value="2"/>
</dbReference>
<keyword evidence="3" id="KW-0813">Transport</keyword>
<protein>
    <submittedName>
        <fullName evidence="11">Importin-beta N-terminal domain/HEAT-like repeat, putative</fullName>
    </submittedName>
</protein>
<keyword evidence="7" id="KW-0539">Nucleus</keyword>
<sequence>MTTAASEGIVSREQLQMMLHVILHSTDNNERRNVEKSVVQLLTTPSTLTLLMVMLRDVQGSSPGVRQLAAVLLRKKVLSLWRTIPSESRGDFKGALLEQLGCEPVKAVRLALAHLVTRVAKADAMDEDGGWPELNYAIRAAVIDPRAEMRELAMVLAYSVAEVMSEADTHCLPVVEAVLQGMLDSEDAVQRSAVKAVGTLFVFMRGQTKVWEQLLQQLVPQCLALLTKCGTEETKTNLCVDVLDLLEQLVEDLSVKKHGALLRSVALEVLSVMTNGAIQPRVRQSCAEVLASLVNQKPKFVSTTVLEPLVSACVQVMSEDNAISLPEVAHTEGMENCDDSQSDENDAADMLHVDPPCLFAGRLLSTIATKVAAKSFTGALLPLISPVAQSPQAVGPKERKASILALACLAEGNPGYLRRRVRYVLEFTQQLLSDSEPVPREAAAFALIYFCLHLQPEILTHHEQLFPMLVPLLRDEVDAVRRRAACALDTLCENLAGDVEPHVSVLLPAVLEAIGCSSLQTQSELCGVIASLATTQCASFKQHAGHCLELLKPPLTMTSPETILLRARATETAGVVAAAMGRETFMPHLSFFMEQVAENLRTRQPQLREESFGFLSNICELLRGDFIPYLDDTINCALQTIAEDRAHYENKHLLAGGAMPHFKMDDECNTMKAVIGGDEVGDDDNDDDKCCGSDGSDAEEIHGRVRTADLEEKSSAVYFVGVCAEVLMSSLGTQRIDACWAALADLDVHFHSNIRCSTLLALAKLTQAVHGSECVIKDTALDTLAPAARERLNTLVNETLLPCIRGEGEEDKEVVAAACDAFELLFKFFGPQLFLADTSEFLQIVTRLLQQRMPYQREDEDDDASDSSDGEATGAAGSDGDQLLLGEDHDGVLMDAVCEMVEAFAKAYGPGFRMLAEVILPLLLPYASLDRPSEDVVMATGSIASILESLGPEAAPFVDHAVTLALELISSTDESTARANCAYMIRVLVESCSGRFNTEAAATPLLQALWLVVGGCEEIPAAVDNAISAICSMVRCLSPGVVPLATVVPSILGGLPMRVDRSENANAIRTLVHILDEQREFVVTQCWVEMAQCIAKVLASPTVEEKQKHLLVNEGIKKMLQSHGQKWRETCPQFLSAELLSSLERYGCC</sequence>
<dbReference type="InterPro" id="IPR016024">
    <property type="entry name" value="ARM-type_fold"/>
</dbReference>
<dbReference type="VEuPathDB" id="TriTrypDB:TEOVI_000502200"/>
<evidence type="ECO:0000256" key="4">
    <source>
        <dbReference type="ARBA" id="ARBA00022490"/>
    </source>
</evidence>
<dbReference type="Pfam" id="PF25780">
    <property type="entry name" value="TPR_IPO5"/>
    <property type="match status" value="1"/>
</dbReference>
<evidence type="ECO:0000256" key="3">
    <source>
        <dbReference type="ARBA" id="ARBA00022448"/>
    </source>
</evidence>